<feature type="region of interest" description="Disordered" evidence="1">
    <location>
        <begin position="851"/>
        <end position="893"/>
    </location>
</feature>
<dbReference type="AlphaFoldDB" id="A0A840S668"/>
<protein>
    <submittedName>
        <fullName evidence="3">Transposase InsO family protein</fullName>
    </submittedName>
</protein>
<dbReference type="InterPro" id="IPR001584">
    <property type="entry name" value="Integrase_cat-core"/>
</dbReference>
<dbReference type="EMBL" id="JACHHO010000001">
    <property type="protein sequence ID" value="MBB5204101.1"/>
    <property type="molecule type" value="Genomic_DNA"/>
</dbReference>
<dbReference type="PROSITE" id="PS50994">
    <property type="entry name" value="INTEGRASE"/>
    <property type="match status" value="1"/>
</dbReference>
<proteinExistence type="predicted"/>
<evidence type="ECO:0000313" key="3">
    <source>
        <dbReference type="EMBL" id="MBB5204101.1"/>
    </source>
</evidence>
<dbReference type="GO" id="GO:0003676">
    <property type="term" value="F:nucleic acid binding"/>
    <property type="evidence" value="ECO:0007669"/>
    <property type="project" value="InterPro"/>
</dbReference>
<feature type="compositionally biased region" description="Pro residues" evidence="1">
    <location>
        <begin position="866"/>
        <end position="876"/>
    </location>
</feature>
<dbReference type="SUPFAM" id="SSF53098">
    <property type="entry name" value="Ribonuclease H-like"/>
    <property type="match status" value="1"/>
</dbReference>
<dbReference type="OrthoDB" id="5439087at2"/>
<feature type="domain" description="Integrase catalytic" evidence="2">
    <location>
        <begin position="512"/>
        <end position="705"/>
    </location>
</feature>
<evidence type="ECO:0000256" key="1">
    <source>
        <dbReference type="SAM" id="MobiDB-lite"/>
    </source>
</evidence>
<dbReference type="Proteomes" id="UP000554837">
    <property type="component" value="Unassembled WGS sequence"/>
</dbReference>
<dbReference type="GO" id="GO:0015074">
    <property type="term" value="P:DNA integration"/>
    <property type="evidence" value="ECO:0007669"/>
    <property type="project" value="InterPro"/>
</dbReference>
<reference evidence="3 4" key="1">
    <citation type="submission" date="2020-08" db="EMBL/GenBank/DDBJ databases">
        <title>Genomic Encyclopedia of Type Strains, Phase IV (KMG-IV): sequencing the most valuable type-strain genomes for metagenomic binning, comparative biology and taxonomic classification.</title>
        <authorList>
            <person name="Goeker M."/>
        </authorList>
    </citation>
    <scope>NUCLEOTIDE SEQUENCE [LARGE SCALE GENOMIC DNA]</scope>
    <source>
        <strain evidence="3 4">DSM 23958</strain>
    </source>
</reference>
<dbReference type="RefSeq" id="WP_138856905.1">
    <property type="nucleotide sequence ID" value="NZ_CP040709.1"/>
</dbReference>
<dbReference type="Gene3D" id="3.30.420.10">
    <property type="entry name" value="Ribonuclease H-like superfamily/Ribonuclease H"/>
    <property type="match status" value="1"/>
</dbReference>
<dbReference type="InterPro" id="IPR012337">
    <property type="entry name" value="RNaseH-like_sf"/>
</dbReference>
<keyword evidence="4" id="KW-1185">Reference proteome</keyword>
<evidence type="ECO:0000313" key="4">
    <source>
        <dbReference type="Proteomes" id="UP000554837"/>
    </source>
</evidence>
<gene>
    <name evidence="3" type="ORF">HNQ51_001394</name>
</gene>
<sequence length="893" mass="101788">MLTDDELAELFDRLAMPAAGREYIRRVRAEPPSRATSTNKCSGKLRYTPLKMPFVVEAEAESTEYVTLVDMDHDETTLEFYGQPPKLKIFYLLPDGRRKTSVYTTPDYLRITADCFEFIECKREEELQRLAQKMPGRYQQEADGTWRSRPAEAAAQALGCSFKVRSSAQNNWARHENLELLKDYFLQQPSSTRCAATAELLDRLAGQCRLCLFDLIHLEPAIPADAIYLAIARRQVFFPIDTQRLTDQERAYVYRDETAFTAFQSFLPCATPATALPALAVELVPETKFLWDGVPWKIVNAGETRFTVRCLDTKARDQLGELSPTEFDALVRARKIFVVSANELLEAVDLGVELLKNASKSELQEGIWRLEVLEGRANIENNPLAKRSTRAVKYWKAAFREAEALYGNGLAGLIPRRSGNRTPKASHRALTLAEEHIHANFATIRAKNRITVWGHYCLAASAEGAPPVSYEWFCRMVKKHSGHAQTAARLGEKAAYDEEPHYLQLEWTTPRHGVRPWHIGHIDHTPIPLKFVHSELGKIVDTIWLTILIDGNTRKVLAYYLSFDEPSYRSCMMVMRDCVRRHGRVHQKLVVDQGSEFKGVYFEKLVASLGIDKRERRAGKPREGSVCERIFNTSQEQFIKRLMGSTEVVENYFRRVSPEVEPTRHAVWTMDRFDEGFQAYLDEVYHVNHHTGLDMSPNEAWALGLRSHGQRKHRVIPYDEKFLMESCPEVHRGHAKVCPAGIKVNYRWFRSPVFNQPGVQGTSVRARYDPFNCGVAYACVNGSWHACYSEHFAVFSMLTERAVQRATEQIRLTDRISGRKARLNAARIAAFLSERELEEDVARQARNDLEAQNHRAKLTDSRQQTPPAPKPGPVPAPDCKSTSAFQPRILEDL</sequence>
<organism evidence="3 4">
    <name type="scientific">Inhella inkyongensis</name>
    <dbReference type="NCBI Taxonomy" id="392593"/>
    <lineage>
        <taxon>Bacteria</taxon>
        <taxon>Pseudomonadati</taxon>
        <taxon>Pseudomonadota</taxon>
        <taxon>Betaproteobacteria</taxon>
        <taxon>Burkholderiales</taxon>
        <taxon>Sphaerotilaceae</taxon>
        <taxon>Inhella</taxon>
    </lineage>
</organism>
<feature type="compositionally biased region" description="Basic and acidic residues" evidence="1">
    <location>
        <begin position="851"/>
        <end position="860"/>
    </location>
</feature>
<dbReference type="InterPro" id="IPR036397">
    <property type="entry name" value="RNaseH_sf"/>
</dbReference>
<comment type="caution">
    <text evidence="3">The sequence shown here is derived from an EMBL/GenBank/DDBJ whole genome shotgun (WGS) entry which is preliminary data.</text>
</comment>
<accession>A0A840S668</accession>
<evidence type="ECO:0000259" key="2">
    <source>
        <dbReference type="PROSITE" id="PS50994"/>
    </source>
</evidence>
<name>A0A840S668_9BURK</name>